<dbReference type="EMBL" id="JAIULA010000016">
    <property type="protein sequence ID" value="MCP0887345.1"/>
    <property type="molecule type" value="Genomic_DNA"/>
</dbReference>
<evidence type="ECO:0000313" key="2">
    <source>
        <dbReference type="EMBL" id="MCP0887345.1"/>
    </source>
</evidence>
<sequence>MSEYQDVNIENVYFNKKSANFNDDPEKFSMHIDSVGSYITAIMQSGIEIENNELFNRSQEQRIGHIGFQPNPLKKNPYSIFAPTGVHEKMRRKIGSYLFYRGESQKYDYTRPSIFKEKDGAFLMKKEKEIFQKMISVSPELQNEKYSTFDKLAIMQHHGVPTRLLDISSNPLDALYFAVCQDEGDGSVQIFKPYPNSDSNKNRINYPDGDKVAILSALSQLSFNEQVQVSKDCQELVSKNKEILKPEDLNNGLSKGSINLYHAISKNSGNFEKRIEVKDLMNPLIVVPNKIDSRISAQNAAFLLMGLVEIDYNSPQKNILDLINAKLKEYRVGYLTSTKNSSTKNSLIKISIKQEYKKYIRTELELLGINIGTIYTDMNNKISAIEDQFYSK</sequence>
<name>A0A9X2FL28_9LACO</name>
<protein>
    <submittedName>
        <fullName evidence="2">FRG domain-containing protein</fullName>
    </submittedName>
</protein>
<dbReference type="AlphaFoldDB" id="A0A9X2FL28"/>
<dbReference type="Pfam" id="PF08867">
    <property type="entry name" value="FRG"/>
    <property type="match status" value="1"/>
</dbReference>
<comment type="caution">
    <text evidence="2">The sequence shown here is derived from an EMBL/GenBank/DDBJ whole genome shotgun (WGS) entry which is preliminary data.</text>
</comment>
<reference evidence="2 3" key="1">
    <citation type="journal article" date="2023" name="Int. J. Syst. Evol. Microbiol.">
        <title>Ligilactobacillus ubinensis sp. nov., a novel species isolated from the wild ferment of a durian fruit (Durio zibethinus).</title>
        <authorList>
            <person name="Heng Y.C."/>
            <person name="Menon N."/>
            <person name="Chen B."/>
            <person name="Loo B.Z.L."/>
            <person name="Wong G.W.J."/>
            <person name="Lim A.C.H."/>
            <person name="Silvaraju S."/>
            <person name="Kittelmann S."/>
        </authorList>
    </citation>
    <scope>NUCLEOTIDE SEQUENCE [LARGE SCALE GENOMIC DNA]</scope>
    <source>
        <strain evidence="2 3">WILCCON 0076</strain>
    </source>
</reference>
<dbReference type="Proteomes" id="UP001139006">
    <property type="component" value="Unassembled WGS sequence"/>
</dbReference>
<keyword evidence="3" id="KW-1185">Reference proteome</keyword>
<feature type="domain" description="FRG" evidence="1">
    <location>
        <begin position="94"/>
        <end position="189"/>
    </location>
</feature>
<organism evidence="2 3">
    <name type="scientific">Ligilactobacillus ubinensis</name>
    <dbReference type="NCBI Taxonomy" id="2876789"/>
    <lineage>
        <taxon>Bacteria</taxon>
        <taxon>Bacillati</taxon>
        <taxon>Bacillota</taxon>
        <taxon>Bacilli</taxon>
        <taxon>Lactobacillales</taxon>
        <taxon>Lactobacillaceae</taxon>
        <taxon>Ligilactobacillus</taxon>
    </lineage>
</organism>
<proteinExistence type="predicted"/>
<dbReference type="RefSeq" id="WP_253361113.1">
    <property type="nucleotide sequence ID" value="NZ_JAIULA010000016.1"/>
</dbReference>
<dbReference type="InterPro" id="IPR014966">
    <property type="entry name" value="FRG-dom"/>
</dbReference>
<accession>A0A9X2FL28</accession>
<evidence type="ECO:0000313" key="3">
    <source>
        <dbReference type="Proteomes" id="UP001139006"/>
    </source>
</evidence>
<gene>
    <name evidence="2" type="ORF">LB941_08360</name>
</gene>
<evidence type="ECO:0000259" key="1">
    <source>
        <dbReference type="SMART" id="SM00901"/>
    </source>
</evidence>
<dbReference type="SMART" id="SM00901">
    <property type="entry name" value="FRG"/>
    <property type="match status" value="1"/>
</dbReference>